<evidence type="ECO:0000313" key="4">
    <source>
        <dbReference type="EMBL" id="MDT0350314.1"/>
    </source>
</evidence>
<keyword evidence="1" id="KW-0808">Transferase</keyword>
<keyword evidence="2 4" id="KW-0418">Kinase</keyword>
<accession>A0ABU2N8W1</accession>
<dbReference type="Pfam" id="PF00294">
    <property type="entry name" value="PfkB"/>
    <property type="match status" value="1"/>
</dbReference>
<dbReference type="PROSITE" id="PS51257">
    <property type="entry name" value="PROKAR_LIPOPROTEIN"/>
    <property type="match status" value="1"/>
</dbReference>
<sequence>MLPRSTPGDLELVGPLGMTAGGCVSNTGGMLAALGAPVEVVGDAGGDELGRTLVRLLTTRGVDTDGIRLVPGRSTSYSVVVQPTGLDRSFWHHAGANAEFDGAAIDLADAGLLHLGYPQLLPALAADAGAGLHALLSRARAAGLTTSLDLAVLDPASPAAREDWPALLRKVLPLVDVLTPSTDDLRSVLGLSGDDLDAARSLVELGPAVVMVTAGSAGARLCTAGPERLAAAGAVLGDVDIPAWSDCDIRAVAPDVAVRTTVGAGDAATAGLLFGLLSGVDPTRALDVAMRTAGRALTAPAS</sequence>
<evidence type="ECO:0000313" key="5">
    <source>
        <dbReference type="Proteomes" id="UP001183202"/>
    </source>
</evidence>
<evidence type="ECO:0000256" key="1">
    <source>
        <dbReference type="ARBA" id="ARBA00022679"/>
    </source>
</evidence>
<dbReference type="InterPro" id="IPR029056">
    <property type="entry name" value="Ribokinase-like"/>
</dbReference>
<dbReference type="PANTHER" id="PTHR10584">
    <property type="entry name" value="SUGAR KINASE"/>
    <property type="match status" value="1"/>
</dbReference>
<dbReference type="Proteomes" id="UP001183202">
    <property type="component" value="Unassembled WGS sequence"/>
</dbReference>
<dbReference type="InterPro" id="IPR011611">
    <property type="entry name" value="PfkB_dom"/>
</dbReference>
<proteinExistence type="predicted"/>
<evidence type="ECO:0000256" key="2">
    <source>
        <dbReference type="ARBA" id="ARBA00022777"/>
    </source>
</evidence>
<dbReference type="SUPFAM" id="SSF53613">
    <property type="entry name" value="Ribokinase-like"/>
    <property type="match status" value="1"/>
</dbReference>
<organism evidence="4 5">
    <name type="scientific">Pseudonocardia charpentierae</name>
    <dbReference type="NCBI Taxonomy" id="3075545"/>
    <lineage>
        <taxon>Bacteria</taxon>
        <taxon>Bacillati</taxon>
        <taxon>Actinomycetota</taxon>
        <taxon>Actinomycetes</taxon>
        <taxon>Pseudonocardiales</taxon>
        <taxon>Pseudonocardiaceae</taxon>
        <taxon>Pseudonocardia</taxon>
    </lineage>
</organism>
<protein>
    <submittedName>
        <fullName evidence="4">Carbohydrate kinase family protein</fullName>
    </submittedName>
</protein>
<feature type="domain" description="Carbohydrate kinase PfkB" evidence="3">
    <location>
        <begin position="10"/>
        <end position="298"/>
    </location>
</feature>
<name>A0ABU2N8W1_9PSEU</name>
<dbReference type="PANTHER" id="PTHR10584:SF166">
    <property type="entry name" value="RIBOKINASE"/>
    <property type="match status" value="1"/>
</dbReference>
<comment type="caution">
    <text evidence="4">The sequence shown here is derived from an EMBL/GenBank/DDBJ whole genome shotgun (WGS) entry which is preliminary data.</text>
</comment>
<dbReference type="Gene3D" id="3.40.1190.20">
    <property type="match status" value="1"/>
</dbReference>
<keyword evidence="5" id="KW-1185">Reference proteome</keyword>
<dbReference type="EMBL" id="JAVREJ010000007">
    <property type="protein sequence ID" value="MDT0350314.1"/>
    <property type="molecule type" value="Genomic_DNA"/>
</dbReference>
<dbReference type="RefSeq" id="WP_311556348.1">
    <property type="nucleotide sequence ID" value="NZ_JAVREJ010000007.1"/>
</dbReference>
<evidence type="ECO:0000259" key="3">
    <source>
        <dbReference type="Pfam" id="PF00294"/>
    </source>
</evidence>
<gene>
    <name evidence="4" type="ORF">RM445_12350</name>
</gene>
<dbReference type="GO" id="GO:0016301">
    <property type="term" value="F:kinase activity"/>
    <property type="evidence" value="ECO:0007669"/>
    <property type="project" value="UniProtKB-KW"/>
</dbReference>
<reference evidence="5" key="1">
    <citation type="submission" date="2023-07" db="EMBL/GenBank/DDBJ databases">
        <title>30 novel species of actinomycetes from the DSMZ collection.</title>
        <authorList>
            <person name="Nouioui I."/>
        </authorList>
    </citation>
    <scope>NUCLEOTIDE SEQUENCE [LARGE SCALE GENOMIC DNA]</scope>
    <source>
        <strain evidence="5">DSM 45834</strain>
    </source>
</reference>